<evidence type="ECO:0000256" key="4">
    <source>
        <dbReference type="ARBA" id="ARBA00022759"/>
    </source>
</evidence>
<dbReference type="EMBL" id="LATX01001664">
    <property type="protein sequence ID" value="KTB39582.1"/>
    <property type="molecule type" value="Genomic_DNA"/>
</dbReference>
<proteinExistence type="predicted"/>
<keyword evidence="5" id="KW-0378">Hydrolase</keyword>
<evidence type="ECO:0000256" key="2">
    <source>
        <dbReference type="ARBA" id="ARBA00022695"/>
    </source>
</evidence>
<dbReference type="FunFam" id="3.30.70.270:FF:000003">
    <property type="entry name" value="Transposon Ty3-G Gag-Pol polyprotein"/>
    <property type="match status" value="1"/>
</dbReference>
<protein>
    <submittedName>
        <fullName evidence="8">Putative reverse transcriptase-rnase h-integrase</fullName>
    </submittedName>
</protein>
<organism evidence="8 9">
    <name type="scientific">Moniliophthora roreri</name>
    <name type="common">Frosty pod rot fungus</name>
    <name type="synonym">Monilia roreri</name>
    <dbReference type="NCBI Taxonomy" id="221103"/>
    <lineage>
        <taxon>Eukaryota</taxon>
        <taxon>Fungi</taxon>
        <taxon>Dikarya</taxon>
        <taxon>Basidiomycota</taxon>
        <taxon>Agaricomycotina</taxon>
        <taxon>Agaricomycetes</taxon>
        <taxon>Agaricomycetidae</taxon>
        <taxon>Agaricales</taxon>
        <taxon>Marasmiineae</taxon>
        <taxon>Marasmiaceae</taxon>
        <taxon>Moniliophthora</taxon>
    </lineage>
</organism>
<dbReference type="GO" id="GO:0003964">
    <property type="term" value="F:RNA-directed DNA polymerase activity"/>
    <property type="evidence" value="ECO:0007669"/>
    <property type="project" value="UniProtKB-KW"/>
</dbReference>
<sequence>MNKGLFKPTVMFFGLSNSPATFQAFMNDILSDFIDEGWCVVYMDDILIFSENPEDHQERTERLMQRIQRHDLYLKPEKCEFDVKEVIFLGMVIRSGHIAMDPIKLVGIAEWEALRTVKRKFLSEPILVMLNVDKLFVIEADTSKWATGAVLRQQGTDDERHPYGYLLKSLSQMEQNYKIYNQELLAIVQALAEWRHYLMGGKHRVVILSKHKNLTYFWTAQKLNRRQARWSLFLSELDLVLVHMPGKSMMQANALSRRSNEQDNEEDNNNNVVLLPEWLFVQGINFKLGKEIRERLGPDDFHKSALELLLHQSVPPIKSALSLCTRCSFNMVF</sequence>
<name>A0A0W0FTM6_MONRR</name>
<keyword evidence="1" id="KW-0808">Transferase</keyword>
<evidence type="ECO:0000256" key="3">
    <source>
        <dbReference type="ARBA" id="ARBA00022722"/>
    </source>
</evidence>
<dbReference type="GO" id="GO:0004519">
    <property type="term" value="F:endonuclease activity"/>
    <property type="evidence" value="ECO:0007669"/>
    <property type="project" value="UniProtKB-KW"/>
</dbReference>
<evidence type="ECO:0000256" key="1">
    <source>
        <dbReference type="ARBA" id="ARBA00022679"/>
    </source>
</evidence>
<dbReference type="PANTHER" id="PTHR37984">
    <property type="entry name" value="PROTEIN CBG26694"/>
    <property type="match status" value="1"/>
</dbReference>
<comment type="caution">
    <text evidence="8">The sequence shown here is derived from an EMBL/GenBank/DDBJ whole genome shotgun (WGS) entry which is preliminary data.</text>
</comment>
<evidence type="ECO:0000313" key="8">
    <source>
        <dbReference type="EMBL" id="KTB39582.1"/>
    </source>
</evidence>
<reference evidence="8 9" key="1">
    <citation type="submission" date="2015-12" db="EMBL/GenBank/DDBJ databases">
        <title>Draft genome sequence of Moniliophthora roreri, the causal agent of frosty pod rot of cacao.</title>
        <authorList>
            <person name="Aime M.C."/>
            <person name="Diaz-Valderrama J.R."/>
            <person name="Kijpornyongpan T."/>
            <person name="Phillips-Mora W."/>
        </authorList>
    </citation>
    <scope>NUCLEOTIDE SEQUENCE [LARGE SCALE GENOMIC DNA]</scope>
    <source>
        <strain evidence="8 9">MCA 2952</strain>
    </source>
</reference>
<dbReference type="GO" id="GO:0016787">
    <property type="term" value="F:hydrolase activity"/>
    <property type="evidence" value="ECO:0007669"/>
    <property type="project" value="UniProtKB-KW"/>
</dbReference>
<evidence type="ECO:0000256" key="6">
    <source>
        <dbReference type="ARBA" id="ARBA00022918"/>
    </source>
</evidence>
<dbReference type="Pfam" id="PF00078">
    <property type="entry name" value="RVT_1"/>
    <property type="match status" value="1"/>
</dbReference>
<dbReference type="InterPro" id="IPR000477">
    <property type="entry name" value="RT_dom"/>
</dbReference>
<dbReference type="CDD" id="cd09274">
    <property type="entry name" value="RNase_HI_RT_Ty3"/>
    <property type="match status" value="1"/>
</dbReference>
<evidence type="ECO:0000313" key="9">
    <source>
        <dbReference type="Proteomes" id="UP000054988"/>
    </source>
</evidence>
<dbReference type="InterPro" id="IPR050951">
    <property type="entry name" value="Retrovirus_Pol_polyprotein"/>
</dbReference>
<dbReference type="SUPFAM" id="SSF56672">
    <property type="entry name" value="DNA/RNA polymerases"/>
    <property type="match status" value="1"/>
</dbReference>
<dbReference type="PROSITE" id="PS50878">
    <property type="entry name" value="RT_POL"/>
    <property type="match status" value="1"/>
</dbReference>
<dbReference type="PANTHER" id="PTHR37984:SF5">
    <property type="entry name" value="PROTEIN NYNRIN-LIKE"/>
    <property type="match status" value="1"/>
</dbReference>
<accession>A0A0W0FTM6</accession>
<dbReference type="AlphaFoldDB" id="A0A0W0FTM6"/>
<dbReference type="Pfam" id="PF17917">
    <property type="entry name" value="RT_RNaseH"/>
    <property type="match status" value="1"/>
</dbReference>
<dbReference type="InterPro" id="IPR043502">
    <property type="entry name" value="DNA/RNA_pol_sf"/>
</dbReference>
<dbReference type="InterPro" id="IPR041373">
    <property type="entry name" value="RT_RNaseH"/>
</dbReference>
<evidence type="ECO:0000256" key="5">
    <source>
        <dbReference type="ARBA" id="ARBA00022801"/>
    </source>
</evidence>
<dbReference type="InterPro" id="IPR043128">
    <property type="entry name" value="Rev_trsase/Diguanyl_cyclase"/>
</dbReference>
<dbReference type="Proteomes" id="UP000054988">
    <property type="component" value="Unassembled WGS sequence"/>
</dbReference>
<gene>
    <name evidence="8" type="ORF">WG66_7842</name>
</gene>
<dbReference type="Gene3D" id="3.30.70.270">
    <property type="match status" value="1"/>
</dbReference>
<dbReference type="Gene3D" id="3.10.20.370">
    <property type="match status" value="1"/>
</dbReference>
<keyword evidence="6 8" id="KW-0695">RNA-directed DNA polymerase</keyword>
<feature type="domain" description="Reverse transcriptase" evidence="7">
    <location>
        <begin position="1"/>
        <end position="93"/>
    </location>
</feature>
<keyword evidence="3" id="KW-0540">Nuclease</keyword>
<keyword evidence="4" id="KW-0255">Endonuclease</keyword>
<dbReference type="CDD" id="cd01647">
    <property type="entry name" value="RT_LTR"/>
    <property type="match status" value="1"/>
</dbReference>
<keyword evidence="2" id="KW-0548">Nucleotidyltransferase</keyword>
<evidence type="ECO:0000259" key="7">
    <source>
        <dbReference type="PROSITE" id="PS50878"/>
    </source>
</evidence>